<feature type="region of interest" description="Disordered" evidence="1">
    <location>
        <begin position="1"/>
        <end position="144"/>
    </location>
</feature>
<evidence type="ECO:0008006" key="4">
    <source>
        <dbReference type="Google" id="ProtNLM"/>
    </source>
</evidence>
<feature type="compositionally biased region" description="Basic and acidic residues" evidence="1">
    <location>
        <begin position="1"/>
        <end position="10"/>
    </location>
</feature>
<proteinExistence type="predicted"/>
<reference evidence="2 3" key="1">
    <citation type="submission" date="2020-02" db="EMBL/GenBank/DDBJ databases">
        <authorList>
            <person name="Ferguson B K."/>
        </authorList>
    </citation>
    <scope>NUCLEOTIDE SEQUENCE [LARGE SCALE GENOMIC DNA]</scope>
</reference>
<keyword evidence="3" id="KW-1185">Reference proteome</keyword>
<dbReference type="GO" id="GO:0003676">
    <property type="term" value="F:nucleic acid binding"/>
    <property type="evidence" value="ECO:0007669"/>
    <property type="project" value="InterPro"/>
</dbReference>
<feature type="compositionally biased region" description="Basic and acidic residues" evidence="1">
    <location>
        <begin position="73"/>
        <end position="92"/>
    </location>
</feature>
<dbReference type="SUPFAM" id="SSF57756">
    <property type="entry name" value="Retrovirus zinc finger-like domains"/>
    <property type="match status" value="1"/>
</dbReference>
<dbReference type="GO" id="GO:0008270">
    <property type="term" value="F:zinc ion binding"/>
    <property type="evidence" value="ECO:0007669"/>
    <property type="project" value="InterPro"/>
</dbReference>
<evidence type="ECO:0000256" key="1">
    <source>
        <dbReference type="SAM" id="MobiDB-lite"/>
    </source>
</evidence>
<name>A0A6H5I9W5_9HYME</name>
<protein>
    <recommendedName>
        <fullName evidence="4">CCHC-type domain-containing protein</fullName>
    </recommendedName>
</protein>
<dbReference type="Proteomes" id="UP000479190">
    <property type="component" value="Unassembled WGS sequence"/>
</dbReference>
<dbReference type="EMBL" id="CADCXV010000753">
    <property type="protein sequence ID" value="CAB0034767.1"/>
    <property type="molecule type" value="Genomic_DNA"/>
</dbReference>
<dbReference type="OrthoDB" id="3863715at2759"/>
<evidence type="ECO:0000313" key="2">
    <source>
        <dbReference type="EMBL" id="CAB0034767.1"/>
    </source>
</evidence>
<organism evidence="2 3">
    <name type="scientific">Trichogramma brassicae</name>
    <dbReference type="NCBI Taxonomy" id="86971"/>
    <lineage>
        <taxon>Eukaryota</taxon>
        <taxon>Metazoa</taxon>
        <taxon>Ecdysozoa</taxon>
        <taxon>Arthropoda</taxon>
        <taxon>Hexapoda</taxon>
        <taxon>Insecta</taxon>
        <taxon>Pterygota</taxon>
        <taxon>Neoptera</taxon>
        <taxon>Endopterygota</taxon>
        <taxon>Hymenoptera</taxon>
        <taxon>Apocrita</taxon>
        <taxon>Proctotrupomorpha</taxon>
        <taxon>Chalcidoidea</taxon>
        <taxon>Trichogrammatidae</taxon>
        <taxon>Trichogramma</taxon>
    </lineage>
</organism>
<evidence type="ECO:0000313" key="3">
    <source>
        <dbReference type="Proteomes" id="UP000479190"/>
    </source>
</evidence>
<accession>A0A6H5I9W5</accession>
<dbReference type="InterPro" id="IPR036875">
    <property type="entry name" value="Znf_CCHC_sf"/>
</dbReference>
<sequence length="194" mass="21852">MPKSLTESKKAAGGASRRLWRSAGTRSEAKARTHLCRLPTTKHATPRRHKVAAVSEVDEENSRGERNTPGQAQEKKRTPKKEARTRTEESVRRVQNAPHQADDRFSWPTSTKQRRIPPGGAARGNNSRFGRRVFHMPRNGPSRQRIAPQRRCCFRCQETGHLAPSMPQSAVTSCQVCGNTNAEFRKFARDALRT</sequence>
<dbReference type="AlphaFoldDB" id="A0A6H5I9W5"/>
<gene>
    <name evidence="2" type="ORF">TBRA_LOCUS6665</name>
</gene>